<dbReference type="Gene3D" id="1.10.600.10">
    <property type="entry name" value="Farnesyl Diphosphate Synthase"/>
    <property type="match status" value="1"/>
</dbReference>
<dbReference type="GO" id="GO:0008299">
    <property type="term" value="P:isoprenoid biosynthetic process"/>
    <property type="evidence" value="ECO:0007669"/>
    <property type="project" value="UniProtKB-KW"/>
</dbReference>
<evidence type="ECO:0000256" key="7">
    <source>
        <dbReference type="RuleBase" id="RU004466"/>
    </source>
</evidence>
<reference evidence="8" key="1">
    <citation type="submission" date="2021-06" db="EMBL/GenBank/DDBJ databases">
        <authorList>
            <person name="Kallberg Y."/>
            <person name="Tangrot J."/>
            <person name="Rosling A."/>
        </authorList>
    </citation>
    <scope>NUCLEOTIDE SEQUENCE</scope>
    <source>
        <strain evidence="8">FL130A</strain>
    </source>
</reference>
<dbReference type="GO" id="GO:0004659">
    <property type="term" value="F:prenyltransferase activity"/>
    <property type="evidence" value="ECO:0007669"/>
    <property type="project" value="InterPro"/>
</dbReference>
<evidence type="ECO:0000256" key="2">
    <source>
        <dbReference type="ARBA" id="ARBA00006706"/>
    </source>
</evidence>
<comment type="similarity">
    <text evidence="2 7">Belongs to the FPP/GGPP synthase family.</text>
</comment>
<gene>
    <name evidence="8" type="ORF">ALEPTO_LOCUS2414</name>
</gene>
<dbReference type="PROSITE" id="PS00444">
    <property type="entry name" value="POLYPRENYL_SYNTHASE_2"/>
    <property type="match status" value="1"/>
</dbReference>
<evidence type="ECO:0000313" key="8">
    <source>
        <dbReference type="EMBL" id="CAG8479501.1"/>
    </source>
</evidence>
<dbReference type="SFLD" id="SFLDS00005">
    <property type="entry name" value="Isoprenoid_Synthase_Type_I"/>
    <property type="match status" value="1"/>
</dbReference>
<evidence type="ECO:0000256" key="6">
    <source>
        <dbReference type="ARBA" id="ARBA00023229"/>
    </source>
</evidence>
<proteinExistence type="inferred from homology"/>
<dbReference type="PANTHER" id="PTHR12001:SF69">
    <property type="entry name" value="ALL TRANS-POLYPRENYL-DIPHOSPHATE SYNTHASE PDSS1"/>
    <property type="match status" value="1"/>
</dbReference>
<keyword evidence="9" id="KW-1185">Reference proteome</keyword>
<dbReference type="Proteomes" id="UP000789508">
    <property type="component" value="Unassembled WGS sequence"/>
</dbReference>
<dbReference type="OrthoDB" id="9927103at2759"/>
<evidence type="ECO:0000256" key="5">
    <source>
        <dbReference type="ARBA" id="ARBA00022842"/>
    </source>
</evidence>
<dbReference type="PANTHER" id="PTHR12001">
    <property type="entry name" value="GERANYLGERANYL PYROPHOSPHATE SYNTHASE"/>
    <property type="match status" value="1"/>
</dbReference>
<evidence type="ECO:0000256" key="4">
    <source>
        <dbReference type="ARBA" id="ARBA00022723"/>
    </source>
</evidence>
<evidence type="ECO:0000256" key="1">
    <source>
        <dbReference type="ARBA" id="ARBA00001946"/>
    </source>
</evidence>
<keyword evidence="6" id="KW-0414">Isoprene biosynthesis</keyword>
<dbReference type="Pfam" id="PF00348">
    <property type="entry name" value="polyprenyl_synt"/>
    <property type="match status" value="1"/>
</dbReference>
<dbReference type="InterPro" id="IPR008949">
    <property type="entry name" value="Isoprenoid_synthase_dom_sf"/>
</dbReference>
<keyword evidence="5" id="KW-0460">Magnesium</keyword>
<dbReference type="InterPro" id="IPR000092">
    <property type="entry name" value="Polyprenyl_synt"/>
</dbReference>
<accession>A0A9N8Z7X0</accession>
<name>A0A9N8Z7X0_9GLOM</name>
<dbReference type="CDD" id="cd00685">
    <property type="entry name" value="Trans_IPPS_HT"/>
    <property type="match status" value="1"/>
</dbReference>
<dbReference type="SUPFAM" id="SSF48576">
    <property type="entry name" value="Terpenoid synthases"/>
    <property type="match status" value="1"/>
</dbReference>
<dbReference type="GO" id="GO:1990234">
    <property type="term" value="C:transferase complex"/>
    <property type="evidence" value="ECO:0007669"/>
    <property type="project" value="TreeGrafter"/>
</dbReference>
<dbReference type="AlphaFoldDB" id="A0A9N8Z7X0"/>
<sequence length="483" mass="53632">MSTRKPAATTIFERVSDSFKFFKNSISKMKASHPINNARDSSAITMSNVNVDSFKNIPPSINTSGDISSSWNQTISEAEKLVQYDRSSAGGNVNFRNSSSISYIDPIKLLGSDLLDLTRNIKRLLGSGHPLLESISKYYFTSQGKHIRPLLVLLISQATSLAPKQYQTSSSTDYYEIIDSPISPSFSSLELVNKSPKEIYQPSFSAQGTYILPTQRRLAEITEMIHTASLLHDDVIDISETRRNQPSASANFGNKMTILAGDFLLGRATIALARLRNPEVIELFATIVTNLVEGEFMQLKNINRIDNRNSSSSHKEKNEKSFTFDYYMEKTYMKTASLIANSCRGASILGGCTREISDIAYDYGRNLGLAFQLVDDMLDFTSSSDEFGKPVGADLKLGLATAPVLYAWEEFPELGPLIDRKFKDKGDIEMTRNLVYQSKGLEKTKLLAASHCKKAISSILNLPKSDARSALVQLTDKVLTRKK</sequence>
<dbReference type="GO" id="GO:0046872">
    <property type="term" value="F:metal ion binding"/>
    <property type="evidence" value="ECO:0007669"/>
    <property type="project" value="UniProtKB-KW"/>
</dbReference>
<evidence type="ECO:0000256" key="3">
    <source>
        <dbReference type="ARBA" id="ARBA00022679"/>
    </source>
</evidence>
<protein>
    <submittedName>
        <fullName evidence="8">13691_t:CDS:1</fullName>
    </submittedName>
</protein>
<comment type="caution">
    <text evidence="8">The sequence shown here is derived from an EMBL/GenBank/DDBJ whole genome shotgun (WGS) entry which is preliminary data.</text>
</comment>
<dbReference type="GO" id="GO:0006744">
    <property type="term" value="P:ubiquinone biosynthetic process"/>
    <property type="evidence" value="ECO:0007669"/>
    <property type="project" value="TreeGrafter"/>
</dbReference>
<organism evidence="8 9">
    <name type="scientific">Ambispora leptoticha</name>
    <dbReference type="NCBI Taxonomy" id="144679"/>
    <lineage>
        <taxon>Eukaryota</taxon>
        <taxon>Fungi</taxon>
        <taxon>Fungi incertae sedis</taxon>
        <taxon>Mucoromycota</taxon>
        <taxon>Glomeromycotina</taxon>
        <taxon>Glomeromycetes</taxon>
        <taxon>Archaeosporales</taxon>
        <taxon>Ambisporaceae</taxon>
        <taxon>Ambispora</taxon>
    </lineage>
</organism>
<keyword evidence="4" id="KW-0479">Metal-binding</keyword>
<evidence type="ECO:0000313" key="9">
    <source>
        <dbReference type="Proteomes" id="UP000789508"/>
    </source>
</evidence>
<keyword evidence="3 7" id="KW-0808">Transferase</keyword>
<dbReference type="EMBL" id="CAJVPS010000349">
    <property type="protein sequence ID" value="CAG8479501.1"/>
    <property type="molecule type" value="Genomic_DNA"/>
</dbReference>
<dbReference type="InterPro" id="IPR033749">
    <property type="entry name" value="Polyprenyl_synt_CS"/>
</dbReference>
<comment type="cofactor">
    <cofactor evidence="1">
        <name>Mg(2+)</name>
        <dbReference type="ChEBI" id="CHEBI:18420"/>
    </cofactor>
</comment>